<evidence type="ECO:0000256" key="1">
    <source>
        <dbReference type="ARBA" id="ARBA00022741"/>
    </source>
</evidence>
<proteinExistence type="predicted"/>
<dbReference type="Proteomes" id="UP001227317">
    <property type="component" value="Unassembled WGS sequence"/>
</dbReference>
<organism evidence="3 4">
    <name type="scientific">Azospirillum isscasi</name>
    <dbReference type="NCBI Taxonomy" id="3053926"/>
    <lineage>
        <taxon>Bacteria</taxon>
        <taxon>Pseudomonadati</taxon>
        <taxon>Pseudomonadota</taxon>
        <taxon>Alphaproteobacteria</taxon>
        <taxon>Rhodospirillales</taxon>
        <taxon>Azospirillaceae</taxon>
        <taxon>Azospirillum</taxon>
    </lineage>
</organism>
<dbReference type="PANTHER" id="PTHR19375">
    <property type="entry name" value="HEAT SHOCK PROTEIN 70KDA"/>
    <property type="match status" value="1"/>
</dbReference>
<sequence>MTACGLDFGTSNTTLGVRTASEGTAGTGAGGYALLPLDGARTTLPSAVFFDFEADAVAVGQAAIDAYASGVEGRLMRSIKSMLGTDLIDADTALRKGRITFRAVIATFLAAVKERAETALGGEVTDVVLGRPVHFVDGDPAGDAAAEETLGEIARSVGFRGISFQYEPIAAALDYEQQVDREELALIADIGGGTSDFSIVRIGPERRGRADRSADILANDGIRVGGTDFDRDLSLATAMPLLGHGSAMKRPGLLAPKHLFLDLATWSKINFLYTAKAMGDLERLLRDSATPDRIERLIGVVEHRLGHALAMAVERTKIALSDGPEAGLLLDWGGGGMTRPVSVDELNGATAILAGRIGGRVRACLAEAGTPAAEIDAVFLTGGSTLLPQVRAAILAELPGARVVEGNIFGSVGTGLTIEAGRRYGGTA</sequence>
<keyword evidence="1" id="KW-0547">Nucleotide-binding</keyword>
<dbReference type="Gene3D" id="3.30.420.40">
    <property type="match status" value="3"/>
</dbReference>
<keyword evidence="2" id="KW-0067">ATP-binding</keyword>
<dbReference type="EMBL" id="JAUJFI010000003">
    <property type="protein sequence ID" value="MDQ2101434.1"/>
    <property type="molecule type" value="Genomic_DNA"/>
</dbReference>
<dbReference type="Gene3D" id="3.90.640.10">
    <property type="entry name" value="Actin, Chain A, domain 4"/>
    <property type="match status" value="1"/>
</dbReference>
<evidence type="ECO:0000256" key="2">
    <source>
        <dbReference type="ARBA" id="ARBA00022840"/>
    </source>
</evidence>
<evidence type="ECO:0000313" key="4">
    <source>
        <dbReference type="Proteomes" id="UP001227317"/>
    </source>
</evidence>
<dbReference type="SUPFAM" id="SSF53067">
    <property type="entry name" value="Actin-like ATPase domain"/>
    <property type="match status" value="2"/>
</dbReference>
<reference evidence="3 4" key="1">
    <citation type="submission" date="2023-06" db="EMBL/GenBank/DDBJ databases">
        <title>Azospirillum isscasensis sp.nov, a bacterium isolated from rhizosphere soil of rice.</title>
        <authorList>
            <person name="Wang H."/>
        </authorList>
    </citation>
    <scope>NUCLEOTIDE SEQUENCE [LARGE SCALE GENOMIC DNA]</scope>
    <source>
        <strain evidence="3 4">C340-1</strain>
    </source>
</reference>
<name>A0ABU0WCS8_9PROT</name>
<dbReference type="RefSeq" id="WP_306703450.1">
    <property type="nucleotide sequence ID" value="NZ_JAUJFI010000003.1"/>
</dbReference>
<gene>
    <name evidence="3" type="ORF">QSG27_01860</name>
</gene>
<protein>
    <submittedName>
        <fullName evidence="3">Hsp70 family protein</fullName>
    </submittedName>
</protein>
<dbReference type="Pfam" id="PF00012">
    <property type="entry name" value="HSP70"/>
    <property type="match status" value="1"/>
</dbReference>
<accession>A0ABU0WCS8</accession>
<comment type="caution">
    <text evidence="3">The sequence shown here is derived from an EMBL/GenBank/DDBJ whole genome shotgun (WGS) entry which is preliminary data.</text>
</comment>
<dbReference type="CDD" id="cd10231">
    <property type="entry name" value="ASKHA_NBD_HSP70_YegD-like"/>
    <property type="match status" value="1"/>
</dbReference>
<dbReference type="InterPro" id="IPR013126">
    <property type="entry name" value="Hsp_70_fam"/>
</dbReference>
<dbReference type="InterPro" id="IPR043129">
    <property type="entry name" value="ATPase_NBD"/>
</dbReference>
<evidence type="ECO:0000313" key="3">
    <source>
        <dbReference type="EMBL" id="MDQ2101434.1"/>
    </source>
</evidence>
<keyword evidence="4" id="KW-1185">Reference proteome</keyword>
<dbReference type="InterPro" id="IPR042054">
    <property type="entry name" value="YegD-like"/>
</dbReference>